<feature type="domain" description="Penicillin-binding protein transpeptidase" evidence="2">
    <location>
        <begin position="257"/>
        <end position="533"/>
    </location>
</feature>
<feature type="transmembrane region" description="Helical" evidence="1">
    <location>
        <begin position="7"/>
        <end position="29"/>
    </location>
</feature>
<dbReference type="RefSeq" id="WP_323451346.1">
    <property type="nucleotide sequence ID" value="NZ_BSBI01000020.1"/>
</dbReference>
<dbReference type="InterPro" id="IPR050515">
    <property type="entry name" value="Beta-lactam/transpept"/>
</dbReference>
<gene>
    <name evidence="4" type="ORF">SYYSPA8_33935</name>
</gene>
<dbReference type="Gene3D" id="3.40.710.10">
    <property type="entry name" value="DD-peptidase/beta-lactamase superfamily"/>
    <property type="match status" value="1"/>
</dbReference>
<sequence length="536" mass="54753">MRSGAKVAIVGSVFVVVAGGVGYGGYAFLTGGSDEPERKTGPLSTEEIDQASKDFLTAWAAGRGAEAARLTNQPVQAEPLLIGYKSKAKVSRAEITPGPPTGTTVPFTVKATVTHEGLSKPWSYASTLTVVRGKTTGRPLVEWKPTVVHPKLTPTTSLKTTASAAPPIRAVDREGRELSPEKYPSLGPMLDVLRQKYGRQSGGTPGVELVVTSTQEGVADHTLLSLGKGTPGTLRTTLDAGVQEAAEQAVKKHAQASTVAIAPSTGEIRAVANSPAGGFNVAMLGKQAPGSTLKIVTAAMMMDKGIVAGPGSPVECPATVQWEGATFQNLKKFDLPGKPTFRESFARSCNTTFIKAVPKLGAASGTALGETAKKYFGIGLNWKSGVASFDGDIPVSTGTETAASYIGQGRITMNALTMASISATAKNGAFKQPLLVPADLDDRELATAEPLPGAVAAGLREMMKATAVSGSGATPMAGVGGDKGAKTGSAEVDGQGKSNSWFTAYADDLAAAAVVQAGGRGGESAGPVVASVLNAR</sequence>
<accession>A0ABQ5P9Z1</accession>
<feature type="domain" description="NTF2-like N-terminal transpeptidase" evidence="3">
    <location>
        <begin position="51"/>
        <end position="155"/>
    </location>
</feature>
<evidence type="ECO:0000259" key="2">
    <source>
        <dbReference type="Pfam" id="PF00905"/>
    </source>
</evidence>
<evidence type="ECO:0000313" key="4">
    <source>
        <dbReference type="EMBL" id="GLF99406.1"/>
    </source>
</evidence>
<evidence type="ECO:0000256" key="1">
    <source>
        <dbReference type="SAM" id="Phobius"/>
    </source>
</evidence>
<evidence type="ECO:0000259" key="3">
    <source>
        <dbReference type="Pfam" id="PF05223"/>
    </source>
</evidence>
<reference evidence="4 5" key="1">
    <citation type="submission" date="2022-10" db="EMBL/GenBank/DDBJ databases">
        <title>Draft genome sequence of Streptomyces sp. YSPA8.</title>
        <authorList>
            <person name="Moriuchi R."/>
            <person name="Dohra H."/>
            <person name="Yamamura H."/>
            <person name="Kodani S."/>
        </authorList>
    </citation>
    <scope>NUCLEOTIDE SEQUENCE [LARGE SCALE GENOMIC DNA]</scope>
    <source>
        <strain evidence="4 5">YSPA8</strain>
    </source>
</reference>
<dbReference type="PANTHER" id="PTHR30627">
    <property type="entry name" value="PEPTIDOGLYCAN D,D-TRANSPEPTIDASE"/>
    <property type="match status" value="1"/>
</dbReference>
<dbReference type="InterPro" id="IPR001460">
    <property type="entry name" value="PCN-bd_Tpept"/>
</dbReference>
<organism evidence="4 5">
    <name type="scientific">Streptomyces yaizuensis</name>
    <dbReference type="NCBI Taxonomy" id="2989713"/>
    <lineage>
        <taxon>Bacteria</taxon>
        <taxon>Bacillati</taxon>
        <taxon>Actinomycetota</taxon>
        <taxon>Actinomycetes</taxon>
        <taxon>Kitasatosporales</taxon>
        <taxon>Streptomycetaceae</taxon>
        <taxon>Streptomyces</taxon>
    </lineage>
</organism>
<dbReference type="Pfam" id="PF05223">
    <property type="entry name" value="MecA_N"/>
    <property type="match status" value="1"/>
</dbReference>
<dbReference type="Pfam" id="PF00905">
    <property type="entry name" value="Transpeptidase"/>
    <property type="match status" value="1"/>
</dbReference>
<keyword evidence="1" id="KW-0812">Transmembrane</keyword>
<name>A0ABQ5P9Z1_9ACTN</name>
<keyword evidence="5" id="KW-1185">Reference proteome</keyword>
<dbReference type="Proteomes" id="UP001291653">
    <property type="component" value="Unassembled WGS sequence"/>
</dbReference>
<dbReference type="InterPro" id="IPR012338">
    <property type="entry name" value="Beta-lactam/transpept-like"/>
</dbReference>
<dbReference type="SUPFAM" id="SSF56601">
    <property type="entry name" value="beta-lactamase/transpeptidase-like"/>
    <property type="match status" value="1"/>
</dbReference>
<evidence type="ECO:0000313" key="5">
    <source>
        <dbReference type="Proteomes" id="UP001291653"/>
    </source>
</evidence>
<dbReference type="EMBL" id="BSBI01000020">
    <property type="protein sequence ID" value="GLF99406.1"/>
    <property type="molecule type" value="Genomic_DNA"/>
</dbReference>
<keyword evidence="1" id="KW-0472">Membrane</keyword>
<proteinExistence type="predicted"/>
<dbReference type="PANTHER" id="PTHR30627:SF24">
    <property type="entry name" value="PENICILLIN-BINDING PROTEIN 4B"/>
    <property type="match status" value="1"/>
</dbReference>
<keyword evidence="1" id="KW-1133">Transmembrane helix</keyword>
<comment type="caution">
    <text evidence="4">The sequence shown here is derived from an EMBL/GenBank/DDBJ whole genome shotgun (WGS) entry which is preliminary data.</text>
</comment>
<protein>
    <submittedName>
        <fullName evidence="4">Penicillin-binding protein</fullName>
    </submittedName>
</protein>
<dbReference type="InterPro" id="IPR007887">
    <property type="entry name" value="MecA_N"/>
</dbReference>